<gene>
    <name evidence="2" type="ORF">GCM10007879_03440</name>
</gene>
<dbReference type="Proteomes" id="UP001161405">
    <property type="component" value="Unassembled WGS sequence"/>
</dbReference>
<feature type="transmembrane region" description="Helical" evidence="1">
    <location>
        <begin position="47"/>
        <end position="71"/>
    </location>
</feature>
<name>A0ABQ5ULD9_9HYPH</name>
<evidence type="ECO:0000313" key="2">
    <source>
        <dbReference type="EMBL" id="GLQ16095.1"/>
    </source>
</evidence>
<dbReference type="EMBL" id="BSNI01000001">
    <property type="protein sequence ID" value="GLQ16095.1"/>
    <property type="molecule type" value="Genomic_DNA"/>
</dbReference>
<keyword evidence="1" id="KW-0472">Membrane</keyword>
<protein>
    <submittedName>
        <fullName evidence="2">Uncharacterized protein</fullName>
    </submittedName>
</protein>
<comment type="caution">
    <text evidence="2">The sequence shown here is derived from an EMBL/GenBank/DDBJ whole genome shotgun (WGS) entry which is preliminary data.</text>
</comment>
<keyword evidence="3" id="KW-1185">Reference proteome</keyword>
<proteinExistence type="predicted"/>
<feature type="transmembrane region" description="Helical" evidence="1">
    <location>
        <begin position="6"/>
        <end position="26"/>
    </location>
</feature>
<organism evidence="2 3">
    <name type="scientific">Maritalea porphyrae</name>
    <dbReference type="NCBI Taxonomy" id="880732"/>
    <lineage>
        <taxon>Bacteria</taxon>
        <taxon>Pseudomonadati</taxon>
        <taxon>Pseudomonadota</taxon>
        <taxon>Alphaproteobacteria</taxon>
        <taxon>Hyphomicrobiales</taxon>
        <taxon>Devosiaceae</taxon>
        <taxon>Maritalea</taxon>
    </lineage>
</organism>
<accession>A0ABQ5ULD9</accession>
<sequence>MIAVLVFVFEFLTVAVLGLFAAVVFSERDRFDEPPTALNRDPIGRQFVLAAKTGFWFWKLAVLGVSAYAIWEALT</sequence>
<keyword evidence="1" id="KW-1133">Transmembrane helix</keyword>
<reference evidence="2" key="2">
    <citation type="submission" date="2023-01" db="EMBL/GenBank/DDBJ databases">
        <title>Draft genome sequence of Maritalea porphyrae strain NBRC 107169.</title>
        <authorList>
            <person name="Sun Q."/>
            <person name="Mori K."/>
        </authorList>
    </citation>
    <scope>NUCLEOTIDE SEQUENCE</scope>
    <source>
        <strain evidence="2">NBRC 107169</strain>
    </source>
</reference>
<evidence type="ECO:0000256" key="1">
    <source>
        <dbReference type="SAM" id="Phobius"/>
    </source>
</evidence>
<keyword evidence="1" id="KW-0812">Transmembrane</keyword>
<reference evidence="2" key="1">
    <citation type="journal article" date="2014" name="Int. J. Syst. Evol. Microbiol.">
        <title>Complete genome of a new Firmicutes species belonging to the dominant human colonic microbiota ('Ruminococcus bicirculans') reveals two chromosomes and a selective capacity to utilize plant glucans.</title>
        <authorList>
            <consortium name="NISC Comparative Sequencing Program"/>
            <person name="Wegmann U."/>
            <person name="Louis P."/>
            <person name="Goesmann A."/>
            <person name="Henrissat B."/>
            <person name="Duncan S.H."/>
            <person name="Flint H.J."/>
        </authorList>
    </citation>
    <scope>NUCLEOTIDE SEQUENCE</scope>
    <source>
        <strain evidence="2">NBRC 107169</strain>
    </source>
</reference>
<evidence type="ECO:0000313" key="3">
    <source>
        <dbReference type="Proteomes" id="UP001161405"/>
    </source>
</evidence>
<dbReference type="RefSeq" id="WP_284361430.1">
    <property type="nucleotide sequence ID" value="NZ_BSNI01000001.1"/>
</dbReference>